<sequence length="195" mass="21869">MSQKCQVLFFVPVVISDIDTFLIDASECRSRCFEDVMPKLDTVNSCKWEILPGSRMVDTLKDDVYMRFAYGSHECGVYNFVFSTSSMSTNVTVGGELDSNASITVSTHEIDSCLTSCVPCKIPDEDDVIRRFTINRLGEKDESVAVRITYPACAESITLIRTFKQEVPIFNQISENRTEIVLIHNGKFLSAVVSH</sequence>
<gene>
    <name evidence="1" type="ORF">PMAYCL1PPCAC_23159</name>
</gene>
<keyword evidence="2" id="KW-1185">Reference proteome</keyword>
<evidence type="ECO:0000313" key="1">
    <source>
        <dbReference type="EMBL" id="GMR52964.1"/>
    </source>
</evidence>
<organism evidence="1 2">
    <name type="scientific">Pristionchus mayeri</name>
    <dbReference type="NCBI Taxonomy" id="1317129"/>
    <lineage>
        <taxon>Eukaryota</taxon>
        <taxon>Metazoa</taxon>
        <taxon>Ecdysozoa</taxon>
        <taxon>Nematoda</taxon>
        <taxon>Chromadorea</taxon>
        <taxon>Rhabditida</taxon>
        <taxon>Rhabditina</taxon>
        <taxon>Diplogasteromorpha</taxon>
        <taxon>Diplogasteroidea</taxon>
        <taxon>Neodiplogasteridae</taxon>
        <taxon>Pristionchus</taxon>
    </lineage>
</organism>
<proteinExistence type="predicted"/>
<comment type="caution">
    <text evidence="1">The sequence shown here is derived from an EMBL/GenBank/DDBJ whole genome shotgun (WGS) entry which is preliminary data.</text>
</comment>
<evidence type="ECO:0000313" key="2">
    <source>
        <dbReference type="Proteomes" id="UP001328107"/>
    </source>
</evidence>
<dbReference type="EMBL" id="BTRK01000005">
    <property type="protein sequence ID" value="GMR52964.1"/>
    <property type="molecule type" value="Genomic_DNA"/>
</dbReference>
<reference evidence="2" key="1">
    <citation type="submission" date="2022-10" db="EMBL/GenBank/DDBJ databases">
        <title>Genome assembly of Pristionchus species.</title>
        <authorList>
            <person name="Yoshida K."/>
            <person name="Sommer R.J."/>
        </authorList>
    </citation>
    <scope>NUCLEOTIDE SEQUENCE [LARGE SCALE GENOMIC DNA]</scope>
    <source>
        <strain evidence="2">RS5460</strain>
    </source>
</reference>
<dbReference type="AlphaFoldDB" id="A0AAN5I659"/>
<protein>
    <submittedName>
        <fullName evidence="1">Uncharacterized protein</fullName>
    </submittedName>
</protein>
<dbReference type="Proteomes" id="UP001328107">
    <property type="component" value="Unassembled WGS sequence"/>
</dbReference>
<name>A0AAN5I659_9BILA</name>
<accession>A0AAN5I659</accession>